<reference evidence="1" key="1">
    <citation type="journal article" date="2015" name="Nature">
        <title>Complex archaea that bridge the gap between prokaryotes and eukaryotes.</title>
        <authorList>
            <person name="Spang A."/>
            <person name="Saw J.H."/>
            <person name="Jorgensen S.L."/>
            <person name="Zaremba-Niedzwiedzka K."/>
            <person name="Martijn J."/>
            <person name="Lind A.E."/>
            <person name="van Eijk R."/>
            <person name="Schleper C."/>
            <person name="Guy L."/>
            <person name="Ettema T.J."/>
        </authorList>
    </citation>
    <scope>NUCLEOTIDE SEQUENCE</scope>
</reference>
<sequence length="119" mass="14199">MARVDFRQAYLRRGNVTDPAEFDEDGYPLWISSNESGPLRMIDMSDQHLMNSISFIVRKFQEWQEDSIRIMHVNLPRLSIELGQHYLDNDVADIEETVIEEWCPRVRYLRMEAESRELH</sequence>
<evidence type="ECO:0000313" key="1">
    <source>
        <dbReference type="EMBL" id="KKN70556.1"/>
    </source>
</evidence>
<comment type="caution">
    <text evidence="1">The sequence shown here is derived from an EMBL/GenBank/DDBJ whole genome shotgun (WGS) entry which is preliminary data.</text>
</comment>
<protein>
    <submittedName>
        <fullName evidence="1">Uncharacterized protein</fullName>
    </submittedName>
</protein>
<accession>A0A0F9VAH2</accession>
<dbReference type="EMBL" id="LAZR01000401">
    <property type="protein sequence ID" value="KKN70556.1"/>
    <property type="molecule type" value="Genomic_DNA"/>
</dbReference>
<gene>
    <name evidence="1" type="ORF">LCGC14_0429870</name>
</gene>
<dbReference type="AlphaFoldDB" id="A0A0F9VAH2"/>
<organism evidence="1">
    <name type="scientific">marine sediment metagenome</name>
    <dbReference type="NCBI Taxonomy" id="412755"/>
    <lineage>
        <taxon>unclassified sequences</taxon>
        <taxon>metagenomes</taxon>
        <taxon>ecological metagenomes</taxon>
    </lineage>
</organism>
<proteinExistence type="predicted"/>
<name>A0A0F9VAH2_9ZZZZ</name>